<gene>
    <name evidence="2" type="ORF">C1SCF055_LOCUS24213</name>
</gene>
<feature type="region of interest" description="Disordered" evidence="1">
    <location>
        <begin position="94"/>
        <end position="205"/>
    </location>
</feature>
<accession>A0A9P1CUD1</accession>
<dbReference type="EMBL" id="CAMXCT030002390">
    <property type="protein sequence ID" value="CAL4785187.1"/>
    <property type="molecule type" value="Genomic_DNA"/>
</dbReference>
<comment type="caution">
    <text evidence="2">The sequence shown here is derived from an EMBL/GenBank/DDBJ whole genome shotgun (WGS) entry which is preliminary data.</text>
</comment>
<evidence type="ECO:0000313" key="3">
    <source>
        <dbReference type="EMBL" id="CAL4785187.1"/>
    </source>
</evidence>
<keyword evidence="4" id="KW-1185">Reference proteome</keyword>
<dbReference type="Proteomes" id="UP001152797">
    <property type="component" value="Unassembled WGS sequence"/>
</dbReference>
<feature type="compositionally biased region" description="Polar residues" evidence="1">
    <location>
        <begin position="107"/>
        <end position="118"/>
    </location>
</feature>
<sequence length="478" mass="52959">MCSAASNVSRTKCSQKLLKGTCRLSEEVVSVTTSQSCGFEGVSFNNFVDVMTFPIRDGESRDEDLSRHVGATVATVSVDSEMQTDSVWQDLELEDTPKGQTGEMKVRTSTEMTDSYQVESDESDESLSSDEESLERKDNVPNFQEILSEQDPIVMDDETRSDVEGVPVETEPVAPTLLGVSSRTPTSPPARSSVTSPDEKDTKDTKDTKDFALCLEAAAVQELQQELASLKRVHYLGIAECKRLELHFVKSWRSSRSCFADAERDKMYISTERFRVGTSNSWPETAFQIPPRPPPGLEKFGPKALEIEQKGVMLVDASAMAVRVRPQKAVSREEEQEVGLVRREAKMESDLLPFSDASTTDADSMSRCSRCVQLDEASSSPQVAGSPSRAQSNGAPCAIQLQRMLEDSTPDYPSKGSAAHHLGLCKPCDFKCRASCRFGYECMFCHICGPAESRQWKRGRKSFWRQAWTEILRDTGGN</sequence>
<feature type="compositionally biased region" description="Acidic residues" evidence="1">
    <location>
        <begin position="119"/>
        <end position="133"/>
    </location>
</feature>
<reference evidence="2" key="1">
    <citation type="submission" date="2022-10" db="EMBL/GenBank/DDBJ databases">
        <authorList>
            <person name="Chen Y."/>
            <person name="Dougan E. K."/>
            <person name="Chan C."/>
            <person name="Rhodes N."/>
            <person name="Thang M."/>
        </authorList>
    </citation>
    <scope>NUCLEOTIDE SEQUENCE</scope>
</reference>
<proteinExistence type="predicted"/>
<protein>
    <submittedName>
        <fullName evidence="3">Lactonase drp35</fullName>
    </submittedName>
</protein>
<feature type="compositionally biased region" description="Low complexity" evidence="1">
    <location>
        <begin position="180"/>
        <end position="196"/>
    </location>
</feature>
<name>A0A9P1CUD1_9DINO</name>
<evidence type="ECO:0000313" key="4">
    <source>
        <dbReference type="Proteomes" id="UP001152797"/>
    </source>
</evidence>
<dbReference type="AlphaFoldDB" id="A0A9P1CUD1"/>
<reference evidence="3 4" key="2">
    <citation type="submission" date="2024-05" db="EMBL/GenBank/DDBJ databases">
        <authorList>
            <person name="Chen Y."/>
            <person name="Shah S."/>
            <person name="Dougan E. K."/>
            <person name="Thang M."/>
            <person name="Chan C."/>
        </authorList>
    </citation>
    <scope>NUCLEOTIDE SEQUENCE [LARGE SCALE GENOMIC DNA]</scope>
</reference>
<organism evidence="2">
    <name type="scientific">Cladocopium goreaui</name>
    <dbReference type="NCBI Taxonomy" id="2562237"/>
    <lineage>
        <taxon>Eukaryota</taxon>
        <taxon>Sar</taxon>
        <taxon>Alveolata</taxon>
        <taxon>Dinophyceae</taxon>
        <taxon>Suessiales</taxon>
        <taxon>Symbiodiniaceae</taxon>
        <taxon>Cladocopium</taxon>
    </lineage>
</organism>
<dbReference type="EMBL" id="CAMXCT010002390">
    <property type="protein sequence ID" value="CAI3997875.1"/>
    <property type="molecule type" value="Genomic_DNA"/>
</dbReference>
<evidence type="ECO:0000313" key="2">
    <source>
        <dbReference type="EMBL" id="CAI3997875.1"/>
    </source>
</evidence>
<dbReference type="EMBL" id="CAMXCT020002390">
    <property type="protein sequence ID" value="CAL1151250.1"/>
    <property type="molecule type" value="Genomic_DNA"/>
</dbReference>
<evidence type="ECO:0000256" key="1">
    <source>
        <dbReference type="SAM" id="MobiDB-lite"/>
    </source>
</evidence>
<dbReference type="OrthoDB" id="415835at2759"/>